<feature type="compositionally biased region" description="Low complexity" evidence="1">
    <location>
        <begin position="189"/>
        <end position="213"/>
    </location>
</feature>
<reference evidence="3 4" key="1">
    <citation type="journal article" date="2014" name="Mol. Plant">
        <title>Chromosome Scale Genome Assembly and Transcriptome Profiling of Nannochloropsis gaditana in Nitrogen Depletion.</title>
        <authorList>
            <person name="Corteggiani Carpinelli E."/>
            <person name="Telatin A."/>
            <person name="Vitulo N."/>
            <person name="Forcato C."/>
            <person name="D'Angelo M."/>
            <person name="Schiavon R."/>
            <person name="Vezzi A."/>
            <person name="Giacometti G.M."/>
            <person name="Morosinotto T."/>
            <person name="Valle G."/>
        </authorList>
    </citation>
    <scope>NUCLEOTIDE SEQUENCE [LARGE SCALE GENOMIC DNA]</scope>
    <source>
        <strain evidence="3 4">B-31</strain>
    </source>
</reference>
<feature type="compositionally biased region" description="Polar residues" evidence="1">
    <location>
        <begin position="101"/>
        <end position="115"/>
    </location>
</feature>
<feature type="region of interest" description="Disordered" evidence="1">
    <location>
        <begin position="335"/>
        <end position="355"/>
    </location>
</feature>
<sequence length="373" mass="41465">MLNRGIVLQVAFVVVYFAWIGTAFYVPSPTPNWWLAPSPKTRENPSACKSAHVILCASYQEQLARARAEKAARQAGGGAVPQPQYQPPSDAYRASYPSPAKQAQQAQTVSYSPQEEQQRNRPPHSGSPLPQETNEAVATLLNLLGERLGTGQPLAPEKVRVFTAAAEAVIKEARGIGYSVNAPVGQQQEAYQSQAQTFYSPQQPRQPEQTQPHHQQDYPRHQSQAPSFTASGFEQDEDIPWEMGSRTLTGPAPGFRAASAYQPAGAGGFDEEGDDFETYGLPQPVTRQKKSPFMETLKGTPFYVDIAEQPVSSDEYLRIIQSRIKAAQMKRRQEQAHTGIESANHYMEELNRKKQERLRLEAEQARQWQEGGQ</sequence>
<dbReference type="AlphaFoldDB" id="W7TKD2"/>
<feature type="region of interest" description="Disordered" evidence="1">
    <location>
        <begin position="189"/>
        <end position="230"/>
    </location>
</feature>
<evidence type="ECO:0000313" key="3">
    <source>
        <dbReference type="EMBL" id="EWM26532.1"/>
    </source>
</evidence>
<keyword evidence="2" id="KW-0812">Transmembrane</keyword>
<feature type="region of interest" description="Disordered" evidence="1">
    <location>
        <begin position="74"/>
        <end position="131"/>
    </location>
</feature>
<comment type="caution">
    <text evidence="3">The sequence shown here is derived from an EMBL/GenBank/DDBJ whole genome shotgun (WGS) entry which is preliminary data.</text>
</comment>
<accession>W7TKD2</accession>
<gene>
    <name evidence="3" type="ORF">Naga_100141g6</name>
</gene>
<evidence type="ECO:0000313" key="4">
    <source>
        <dbReference type="Proteomes" id="UP000019335"/>
    </source>
</evidence>
<keyword evidence="2" id="KW-0472">Membrane</keyword>
<feature type="compositionally biased region" description="Basic and acidic residues" evidence="1">
    <location>
        <begin position="346"/>
        <end position="355"/>
    </location>
</feature>
<organism evidence="3 4">
    <name type="scientific">Nannochloropsis gaditana</name>
    <dbReference type="NCBI Taxonomy" id="72520"/>
    <lineage>
        <taxon>Eukaryota</taxon>
        <taxon>Sar</taxon>
        <taxon>Stramenopiles</taxon>
        <taxon>Ochrophyta</taxon>
        <taxon>Eustigmatophyceae</taxon>
        <taxon>Eustigmatales</taxon>
        <taxon>Monodopsidaceae</taxon>
        <taxon>Nannochloropsis</taxon>
    </lineage>
</organism>
<feature type="transmembrane region" description="Helical" evidence="2">
    <location>
        <begin position="6"/>
        <end position="26"/>
    </location>
</feature>
<keyword evidence="4" id="KW-1185">Reference proteome</keyword>
<proteinExistence type="predicted"/>
<name>W7TKD2_9STRA</name>
<evidence type="ECO:0000256" key="1">
    <source>
        <dbReference type="SAM" id="MobiDB-lite"/>
    </source>
</evidence>
<dbReference type="OrthoDB" id="10332828at2759"/>
<dbReference type="EMBL" id="AZIL01000619">
    <property type="protein sequence ID" value="EWM26532.1"/>
    <property type="molecule type" value="Genomic_DNA"/>
</dbReference>
<evidence type="ECO:0000256" key="2">
    <source>
        <dbReference type="SAM" id="Phobius"/>
    </source>
</evidence>
<dbReference type="Proteomes" id="UP000019335">
    <property type="component" value="Chromosome 8"/>
</dbReference>
<keyword evidence="2" id="KW-1133">Transmembrane helix</keyword>
<feature type="compositionally biased region" description="Polar residues" evidence="1">
    <location>
        <begin position="221"/>
        <end position="230"/>
    </location>
</feature>
<protein>
    <submittedName>
        <fullName evidence="3">Uncharacterized protein</fullName>
    </submittedName>
</protein>